<dbReference type="AlphaFoldDB" id="A0A4U7JCT6"/>
<proteinExistence type="predicted"/>
<gene>
    <name evidence="1" type="ORF">EHE19_004960</name>
</gene>
<keyword evidence="2" id="KW-1185">Reference proteome</keyword>
<evidence type="ECO:0000313" key="1">
    <source>
        <dbReference type="EMBL" id="QNU67813.1"/>
    </source>
</evidence>
<organism evidence="1 2">
    <name type="scientific">Ruminiclostridium herbifermentans</name>
    <dbReference type="NCBI Taxonomy" id="2488810"/>
    <lineage>
        <taxon>Bacteria</taxon>
        <taxon>Bacillati</taxon>
        <taxon>Bacillota</taxon>
        <taxon>Clostridia</taxon>
        <taxon>Eubacteriales</taxon>
        <taxon>Oscillospiraceae</taxon>
        <taxon>Ruminiclostridium</taxon>
    </lineage>
</organism>
<sequence length="382" mass="43946">MLAEKEYLLLSEYLNAKTLSNIDKTVNVHESLQDSSEFIKNSISKDMLEKLGLELIDSKTIGAVSTYIFKENCGDTCVVCASTEDLGGNSLSKEYQNQLVDFVRNNIATGKCVITGLKFGGIYACHLVPHLNAEGIVFCAPSTEELLGNITNYVGENEPVGKFTEKVVFIKQKLVEYNGYKYYSDTLEFDENGKPIIGNQSEYSKFCSWFYSIERDIDEQVWKIFFNESNDENWLENDLYSIFLKVDELNFEGIKNSTINAIKYIENELYKNMKSMELRFDKKIFNLDRIAFEEGICKFAEKESFNSVKLVKGIYNSVETILTGIRVFALEKNLFVDDLMQEFYINVESILEKEGQRIIDFLDKERQNYLDSLSVFPKLSFE</sequence>
<dbReference type="Proteomes" id="UP000306409">
    <property type="component" value="Chromosome"/>
</dbReference>
<dbReference type="KEGG" id="rher:EHE19_004960"/>
<accession>A0A4U7JCT6</accession>
<name>A0A4U7JCT6_9FIRM</name>
<evidence type="ECO:0000313" key="2">
    <source>
        <dbReference type="Proteomes" id="UP000306409"/>
    </source>
</evidence>
<dbReference type="OrthoDB" id="2514334at2"/>
<dbReference type="RefSeq" id="WP_137698109.1">
    <property type="nucleotide sequence ID" value="NZ_CP061336.1"/>
</dbReference>
<protein>
    <submittedName>
        <fullName evidence="1">Uncharacterized protein</fullName>
    </submittedName>
</protein>
<reference evidence="1 2" key="1">
    <citation type="submission" date="2020-09" db="EMBL/GenBank/DDBJ databases">
        <title>Characterization and genome sequencing of Ruminiclostridium sp. nov. MA18.</title>
        <authorList>
            <person name="Rettenmaier R."/>
            <person name="Kowollik M.-L."/>
            <person name="Liebl W."/>
            <person name="Zverlov V."/>
        </authorList>
    </citation>
    <scope>NUCLEOTIDE SEQUENCE [LARGE SCALE GENOMIC DNA]</scope>
    <source>
        <strain evidence="1 2">MA18</strain>
    </source>
</reference>
<dbReference type="EMBL" id="CP061336">
    <property type="protein sequence ID" value="QNU67813.1"/>
    <property type="molecule type" value="Genomic_DNA"/>
</dbReference>